<name>A0A6M3XMX7_9ZZZZ</name>
<evidence type="ECO:0000313" key="2">
    <source>
        <dbReference type="EMBL" id="QJH99189.1"/>
    </source>
</evidence>
<evidence type="ECO:0000256" key="1">
    <source>
        <dbReference type="SAM" id="MobiDB-lite"/>
    </source>
</evidence>
<feature type="compositionally biased region" description="Basic residues" evidence="1">
    <location>
        <begin position="167"/>
        <end position="180"/>
    </location>
</feature>
<proteinExistence type="predicted"/>
<sequence>MEFKELKAVAQELNTRLGIKIKVVAVGAAALQGAIVEAIEQAPSNKLLKKHKDIYQELTGGGLSEGAPQEEKEPVVAPQVIKLEGGIGEPPAGCACPEYGRDYDPSITDCTEDCDWAGRCKAVFVNAVETGQGIKLGENYLESYKTITGNDMPPLTKKQMGAGKASRPPKAKKEKAVKKAAGPKKPGVIATILATLQNKGPITKEGILEVLVKEFPERSPVSMAKTINVQVPGRISKERGVVVEKDDKNRFFIK</sequence>
<feature type="region of interest" description="Disordered" evidence="1">
    <location>
        <begin position="151"/>
        <end position="180"/>
    </location>
</feature>
<gene>
    <name evidence="2" type="ORF">TM448B01520_0007</name>
</gene>
<reference evidence="2" key="1">
    <citation type="submission" date="2020-03" db="EMBL/GenBank/DDBJ databases">
        <title>The deep terrestrial virosphere.</title>
        <authorList>
            <person name="Holmfeldt K."/>
            <person name="Nilsson E."/>
            <person name="Simone D."/>
            <person name="Lopez-Fernandez M."/>
            <person name="Wu X."/>
            <person name="de Brujin I."/>
            <person name="Lundin D."/>
            <person name="Andersson A."/>
            <person name="Bertilsson S."/>
            <person name="Dopson M."/>
        </authorList>
    </citation>
    <scope>NUCLEOTIDE SEQUENCE</scope>
    <source>
        <strain evidence="2">TM448B01520</strain>
    </source>
</reference>
<accession>A0A6M3XMX7</accession>
<organism evidence="2">
    <name type="scientific">viral metagenome</name>
    <dbReference type="NCBI Taxonomy" id="1070528"/>
    <lineage>
        <taxon>unclassified sequences</taxon>
        <taxon>metagenomes</taxon>
        <taxon>organismal metagenomes</taxon>
    </lineage>
</organism>
<protein>
    <submittedName>
        <fullName evidence="2">Uncharacterized protein</fullName>
    </submittedName>
</protein>
<dbReference type="EMBL" id="MT144774">
    <property type="protein sequence ID" value="QJH99189.1"/>
    <property type="molecule type" value="Genomic_DNA"/>
</dbReference>
<dbReference type="AlphaFoldDB" id="A0A6M3XMX7"/>